<sequence>MASTALYTFGYEGLTIEAFIERLQQARVQLIVDVRELPLSRKKGYSKTAFRAALAAAGIDYQHRPALGCPKPVRDRYKADGDWQAYTHSFLAYLSTQAPEIDALSRTALARQACLVCFEADFGFCHRTYVARAAHASGAPVVRHLTARTVLADEPERLAA</sequence>
<accession>A0ABT9G6N8</accession>
<dbReference type="PANTHER" id="PTHR39337:SF1">
    <property type="entry name" value="BLR5642 PROTEIN"/>
    <property type="match status" value="1"/>
</dbReference>
<dbReference type="Pfam" id="PF04343">
    <property type="entry name" value="DUF488"/>
    <property type="match status" value="1"/>
</dbReference>
<organism evidence="1 2">
    <name type="scientific">Leptothrix discophora</name>
    <dbReference type="NCBI Taxonomy" id="89"/>
    <lineage>
        <taxon>Bacteria</taxon>
        <taxon>Pseudomonadati</taxon>
        <taxon>Pseudomonadota</taxon>
        <taxon>Betaproteobacteria</taxon>
        <taxon>Burkholderiales</taxon>
        <taxon>Sphaerotilaceae</taxon>
        <taxon>Leptothrix</taxon>
    </lineage>
</organism>
<proteinExistence type="predicted"/>
<gene>
    <name evidence="1" type="ORF">Q8X39_14490</name>
</gene>
<dbReference type="RefSeq" id="WP_305750391.1">
    <property type="nucleotide sequence ID" value="NZ_JAUZEE010000007.1"/>
</dbReference>
<comment type="caution">
    <text evidence="1">The sequence shown here is derived from an EMBL/GenBank/DDBJ whole genome shotgun (WGS) entry which is preliminary data.</text>
</comment>
<name>A0ABT9G6N8_LEPDI</name>
<evidence type="ECO:0000313" key="2">
    <source>
        <dbReference type="Proteomes" id="UP001235760"/>
    </source>
</evidence>
<evidence type="ECO:0000313" key="1">
    <source>
        <dbReference type="EMBL" id="MDP4301848.1"/>
    </source>
</evidence>
<dbReference type="Proteomes" id="UP001235760">
    <property type="component" value="Unassembled WGS sequence"/>
</dbReference>
<protein>
    <submittedName>
        <fullName evidence="1">DUF488 domain-containing protein</fullName>
    </submittedName>
</protein>
<dbReference type="EMBL" id="JAUZEE010000007">
    <property type="protein sequence ID" value="MDP4301848.1"/>
    <property type="molecule type" value="Genomic_DNA"/>
</dbReference>
<keyword evidence="2" id="KW-1185">Reference proteome</keyword>
<dbReference type="InterPro" id="IPR007438">
    <property type="entry name" value="DUF488"/>
</dbReference>
<reference evidence="1 2" key="1">
    <citation type="submission" date="2023-08" db="EMBL/GenBank/DDBJ databases">
        <authorList>
            <person name="Roldan D.M."/>
            <person name="Menes R.J."/>
        </authorList>
    </citation>
    <scope>NUCLEOTIDE SEQUENCE [LARGE SCALE GENOMIC DNA]</scope>
    <source>
        <strain evidence="1 2">CCM 2812</strain>
    </source>
</reference>
<dbReference type="PANTHER" id="PTHR39337">
    <property type="entry name" value="BLR5642 PROTEIN"/>
    <property type="match status" value="1"/>
</dbReference>